<dbReference type="AlphaFoldDB" id="A0A858RL14"/>
<gene>
    <name evidence="1" type="ORF">HHL09_16340</name>
</gene>
<evidence type="ECO:0000313" key="1">
    <source>
        <dbReference type="EMBL" id="QJE97291.1"/>
    </source>
</evidence>
<organism evidence="1 2">
    <name type="scientific">Luteolibacter luteus</name>
    <dbReference type="NCBI Taxonomy" id="2728835"/>
    <lineage>
        <taxon>Bacteria</taxon>
        <taxon>Pseudomonadati</taxon>
        <taxon>Verrucomicrobiota</taxon>
        <taxon>Verrucomicrobiia</taxon>
        <taxon>Verrucomicrobiales</taxon>
        <taxon>Verrucomicrobiaceae</taxon>
        <taxon>Luteolibacter</taxon>
    </lineage>
</organism>
<reference evidence="1 2" key="1">
    <citation type="submission" date="2020-04" db="EMBL/GenBank/DDBJ databases">
        <title>Luteolibacter sp. G-1-1-1 isolated from soil.</title>
        <authorList>
            <person name="Dahal R.H."/>
        </authorList>
    </citation>
    <scope>NUCLEOTIDE SEQUENCE [LARGE SCALE GENOMIC DNA]</scope>
    <source>
        <strain evidence="1 2">G-1-1-1</strain>
    </source>
</reference>
<accession>A0A858RL14</accession>
<evidence type="ECO:0000313" key="2">
    <source>
        <dbReference type="Proteomes" id="UP000501812"/>
    </source>
</evidence>
<protein>
    <submittedName>
        <fullName evidence="1">Uncharacterized protein</fullName>
    </submittedName>
</protein>
<dbReference type="KEGG" id="luo:HHL09_16340"/>
<dbReference type="Proteomes" id="UP000501812">
    <property type="component" value="Chromosome"/>
</dbReference>
<dbReference type="RefSeq" id="WP_169455691.1">
    <property type="nucleotide sequence ID" value="NZ_CP051774.1"/>
</dbReference>
<sequence length="69" mass="8035">MKFERAEIATILAALQLYRESGYGNPDMYRWISQRILSVATWSFTIDPLEDDGIEALMNRFRDDGEYPS</sequence>
<keyword evidence="2" id="KW-1185">Reference proteome</keyword>
<dbReference type="EMBL" id="CP051774">
    <property type="protein sequence ID" value="QJE97291.1"/>
    <property type="molecule type" value="Genomic_DNA"/>
</dbReference>
<name>A0A858RL14_9BACT</name>
<proteinExistence type="predicted"/>